<feature type="transmembrane region" description="Helical" evidence="1">
    <location>
        <begin position="7"/>
        <end position="29"/>
    </location>
</feature>
<reference evidence="2" key="1">
    <citation type="journal article" date="2013" name="Genetics">
        <title>The draft genome and transcriptome of Panagrellus redivivus are shaped by the harsh demands of a free-living lifestyle.</title>
        <authorList>
            <person name="Srinivasan J."/>
            <person name="Dillman A.R."/>
            <person name="Macchietto M.G."/>
            <person name="Heikkinen L."/>
            <person name="Lakso M."/>
            <person name="Fracchia K.M."/>
            <person name="Antoshechkin I."/>
            <person name="Mortazavi A."/>
            <person name="Wong G."/>
            <person name="Sternberg P.W."/>
        </authorList>
    </citation>
    <scope>NUCLEOTIDE SEQUENCE [LARGE SCALE GENOMIC DNA]</scope>
    <source>
        <strain evidence="2">MT8872</strain>
    </source>
</reference>
<dbReference type="AlphaFoldDB" id="A0A7E4VL30"/>
<organism evidence="2 3">
    <name type="scientific">Panagrellus redivivus</name>
    <name type="common">Microworm</name>
    <dbReference type="NCBI Taxonomy" id="6233"/>
    <lineage>
        <taxon>Eukaryota</taxon>
        <taxon>Metazoa</taxon>
        <taxon>Ecdysozoa</taxon>
        <taxon>Nematoda</taxon>
        <taxon>Chromadorea</taxon>
        <taxon>Rhabditida</taxon>
        <taxon>Tylenchina</taxon>
        <taxon>Panagrolaimomorpha</taxon>
        <taxon>Panagrolaimoidea</taxon>
        <taxon>Panagrolaimidae</taxon>
        <taxon>Panagrellus</taxon>
    </lineage>
</organism>
<evidence type="ECO:0000313" key="2">
    <source>
        <dbReference type="Proteomes" id="UP000492821"/>
    </source>
</evidence>
<keyword evidence="1" id="KW-0812">Transmembrane</keyword>
<evidence type="ECO:0000256" key="1">
    <source>
        <dbReference type="SAM" id="Phobius"/>
    </source>
</evidence>
<keyword evidence="2" id="KW-1185">Reference proteome</keyword>
<proteinExistence type="predicted"/>
<feature type="transmembrane region" description="Helical" evidence="1">
    <location>
        <begin position="189"/>
        <end position="212"/>
    </location>
</feature>
<dbReference type="WBParaSite" id="Pan_g22425.t1">
    <property type="protein sequence ID" value="Pan_g22425.t1"/>
    <property type="gene ID" value="Pan_g22425"/>
</dbReference>
<keyword evidence="1" id="KW-0472">Membrane</keyword>
<feature type="transmembrane region" description="Helical" evidence="1">
    <location>
        <begin position="145"/>
        <end position="164"/>
    </location>
</feature>
<keyword evidence="1" id="KW-1133">Transmembrane helix</keyword>
<feature type="transmembrane region" description="Helical" evidence="1">
    <location>
        <begin position="61"/>
        <end position="79"/>
    </location>
</feature>
<dbReference type="Proteomes" id="UP000492821">
    <property type="component" value="Unassembled WGS sequence"/>
</dbReference>
<accession>A0A7E4VL30</accession>
<protein>
    <submittedName>
        <fullName evidence="3">Serpentine Receptor, class H</fullName>
    </submittedName>
</protein>
<evidence type="ECO:0000313" key="3">
    <source>
        <dbReference type="WBParaSite" id="Pan_g22425.t1"/>
    </source>
</evidence>
<name>A0A7E4VL30_PANRE</name>
<feature type="transmembrane region" description="Helical" evidence="1">
    <location>
        <begin position="218"/>
        <end position="246"/>
    </location>
</feature>
<sequence>MNSYRVLVLAYLPFSVLTTLTITLLVPIFDDPANPSNGYHFYDKLFNFKSDESVLNLVSQMVIYVFDMVITDLLLFMLIDRYGIVSKNVTTRPKWVLPFCYVTVTITDIFAMVIIIANIVLFVYYPNETHSDEYIIINKLLIPAAAFYQLSRIAGFIMVIWLNINFGKKYVSTASATVTRLHKMLTRSVIVNILCTAFFTRMPFLLITVAFAAQLPPFLILSFNVIIALKHCAFLGNMVTTLYFVIPYRKFILHLLRTKQNFRVVHPVTPIL</sequence>
<feature type="transmembrane region" description="Helical" evidence="1">
    <location>
        <begin position="99"/>
        <end position="125"/>
    </location>
</feature>
<reference evidence="3" key="2">
    <citation type="submission" date="2020-10" db="UniProtKB">
        <authorList>
            <consortium name="WormBaseParasite"/>
        </authorList>
    </citation>
    <scope>IDENTIFICATION</scope>
</reference>